<proteinExistence type="predicted"/>
<reference evidence="2" key="1">
    <citation type="journal article" date="2019" name="Int. J. Syst. Evol. Microbiol.">
        <title>The Global Catalogue of Microorganisms (GCM) 10K type strain sequencing project: providing services to taxonomists for standard genome sequencing and annotation.</title>
        <authorList>
            <consortium name="The Broad Institute Genomics Platform"/>
            <consortium name="The Broad Institute Genome Sequencing Center for Infectious Disease"/>
            <person name="Wu L."/>
            <person name="Ma J."/>
        </authorList>
    </citation>
    <scope>NUCLEOTIDE SEQUENCE [LARGE SCALE GENOMIC DNA]</scope>
    <source>
        <strain evidence="2">JCM 11882</strain>
    </source>
</reference>
<gene>
    <name evidence="1" type="ORF">ACFO7U_02520</name>
</gene>
<dbReference type="EMBL" id="JBHSHP010000008">
    <property type="protein sequence ID" value="MFC4753654.1"/>
    <property type="molecule type" value="Genomic_DNA"/>
</dbReference>
<dbReference type="InterPro" id="IPR050155">
    <property type="entry name" value="HAD-like_hydrolase_sf"/>
</dbReference>
<protein>
    <submittedName>
        <fullName evidence="1">HAD family hydrolase</fullName>
    </submittedName>
</protein>
<dbReference type="SFLD" id="SFLDS00003">
    <property type="entry name" value="Haloacid_Dehalogenase"/>
    <property type="match status" value="1"/>
</dbReference>
<dbReference type="InterPro" id="IPR023198">
    <property type="entry name" value="PGP-like_dom2"/>
</dbReference>
<dbReference type="Proteomes" id="UP001595836">
    <property type="component" value="Unassembled WGS sequence"/>
</dbReference>
<dbReference type="SFLD" id="SFLDG01129">
    <property type="entry name" value="C1.5:_HAD__Beta-PGM__Phosphata"/>
    <property type="match status" value="1"/>
</dbReference>
<dbReference type="Gene3D" id="1.10.150.240">
    <property type="entry name" value="Putative phosphatase, domain 2"/>
    <property type="match status" value="1"/>
</dbReference>
<keyword evidence="2" id="KW-1185">Reference proteome</keyword>
<dbReference type="PANTHER" id="PTHR43434">
    <property type="entry name" value="PHOSPHOGLYCOLATE PHOSPHATASE"/>
    <property type="match status" value="1"/>
</dbReference>
<name>A0ABV9PME8_9ACTN</name>
<evidence type="ECO:0000313" key="2">
    <source>
        <dbReference type="Proteomes" id="UP001595836"/>
    </source>
</evidence>
<accession>A0ABV9PME8</accession>
<organism evidence="1 2">
    <name type="scientific">Dietzia aurantiaca</name>
    <dbReference type="NCBI Taxonomy" id="983873"/>
    <lineage>
        <taxon>Bacteria</taxon>
        <taxon>Bacillati</taxon>
        <taxon>Actinomycetota</taxon>
        <taxon>Actinomycetes</taxon>
        <taxon>Mycobacteriales</taxon>
        <taxon>Dietziaceae</taxon>
        <taxon>Dietzia</taxon>
    </lineage>
</organism>
<dbReference type="Gene3D" id="3.40.50.1000">
    <property type="entry name" value="HAD superfamily/HAD-like"/>
    <property type="match status" value="1"/>
</dbReference>
<dbReference type="RefSeq" id="WP_344988099.1">
    <property type="nucleotide sequence ID" value="NZ_BAABCD010000005.1"/>
</dbReference>
<dbReference type="InterPro" id="IPR023214">
    <property type="entry name" value="HAD_sf"/>
</dbReference>
<sequence length="286" mass="29235">MTRADLAALRRAAAAPGPPTAAPAPTAATASPPAPVLVLWDLDLTLLNPAGFGTRMITPVLAELLGREPVMGASFAGRTDRAILTDLLVRHGMEIDDDNATTDTTLTGGVELTGADRLVPAVMDAVAERCETFADDLLDGGGGPLPGAHDAVRALAADPLVHQGIVTGNMRRTALLKLRVCGFDGLPDPSLGAFGDHRSDRAHLILDAVAAARARGIDVSPAQAVVVGDHVHDVRGALDAGARCIGVATGRVSADDLHSAGAHVVLPDLTDPDALIAAIRAAAPRH</sequence>
<dbReference type="Pfam" id="PF13242">
    <property type="entry name" value="Hydrolase_like"/>
    <property type="match status" value="1"/>
</dbReference>
<dbReference type="InterPro" id="IPR036412">
    <property type="entry name" value="HAD-like_sf"/>
</dbReference>
<dbReference type="GO" id="GO:0016787">
    <property type="term" value="F:hydrolase activity"/>
    <property type="evidence" value="ECO:0007669"/>
    <property type="project" value="UniProtKB-KW"/>
</dbReference>
<evidence type="ECO:0000313" key="1">
    <source>
        <dbReference type="EMBL" id="MFC4753654.1"/>
    </source>
</evidence>
<comment type="caution">
    <text evidence="1">The sequence shown here is derived from an EMBL/GenBank/DDBJ whole genome shotgun (WGS) entry which is preliminary data.</text>
</comment>
<dbReference type="SUPFAM" id="SSF56784">
    <property type="entry name" value="HAD-like"/>
    <property type="match status" value="1"/>
</dbReference>
<dbReference type="PANTHER" id="PTHR43434:SF1">
    <property type="entry name" value="PHOSPHOGLYCOLATE PHOSPHATASE"/>
    <property type="match status" value="1"/>
</dbReference>
<keyword evidence="1" id="KW-0378">Hydrolase</keyword>